<keyword evidence="4" id="KW-1185">Reference proteome</keyword>
<organism evidence="3 4">
    <name type="scientific">Pseudomaricurvus hydrocarbonicus</name>
    <dbReference type="NCBI Taxonomy" id="1470433"/>
    <lineage>
        <taxon>Bacteria</taxon>
        <taxon>Pseudomonadati</taxon>
        <taxon>Pseudomonadota</taxon>
        <taxon>Gammaproteobacteria</taxon>
        <taxon>Cellvibrionales</taxon>
        <taxon>Cellvibrionaceae</taxon>
        <taxon>Pseudomaricurvus</taxon>
    </lineage>
</organism>
<dbReference type="Proteomes" id="UP000787472">
    <property type="component" value="Unassembled WGS sequence"/>
</dbReference>
<feature type="chain" id="PRO_5038385604" evidence="1">
    <location>
        <begin position="24"/>
        <end position="292"/>
    </location>
</feature>
<feature type="domain" description="Ice-binding protein C-terminal" evidence="2">
    <location>
        <begin position="267"/>
        <end position="291"/>
    </location>
</feature>
<dbReference type="EMBL" id="JAAONZ010000002">
    <property type="protein sequence ID" value="NHO64715.1"/>
    <property type="molecule type" value="Genomic_DNA"/>
</dbReference>
<dbReference type="PROSITE" id="PS00018">
    <property type="entry name" value="EF_HAND_1"/>
    <property type="match status" value="1"/>
</dbReference>
<proteinExistence type="predicted"/>
<sequence>MKTKHLLMASAIAFSLGSAGASAFYLPPGDGTTAGAKAEDQLLDWHIDNDGDGLISVGDVLFSVLEFGSIEDVYAANGLDPVQNLDEANDELVAISTIEVTGVTGLGAAGTRVDFGQFGTTSMVQMFSFGSTTDLDIGTFVNCTTMATCSAAVTDGTPWLELTVLDADDEWFFISDIGGALDPSQIAAANSSTDFGTVNFSLSEVAGTNFTGLTFGDQDLTCGLFACAGDGLALVTGNANVVGGGGLPAGLGAFARGDTDVNFNVTTVPEPGSLMLLGIGFLGMGLLGRRKS</sequence>
<evidence type="ECO:0000256" key="1">
    <source>
        <dbReference type="SAM" id="SignalP"/>
    </source>
</evidence>
<dbReference type="Pfam" id="PF07589">
    <property type="entry name" value="PEP-CTERM"/>
    <property type="match status" value="1"/>
</dbReference>
<gene>
    <name evidence="3" type="ORF">G8770_04040</name>
</gene>
<dbReference type="RefSeq" id="WP_167182017.1">
    <property type="nucleotide sequence ID" value="NZ_JAAONZ010000002.1"/>
</dbReference>
<protein>
    <submittedName>
        <fullName evidence="3">PEP-CTERM sorting domain-containing protein</fullName>
    </submittedName>
</protein>
<evidence type="ECO:0000313" key="3">
    <source>
        <dbReference type="EMBL" id="NHO64715.1"/>
    </source>
</evidence>
<evidence type="ECO:0000259" key="2">
    <source>
        <dbReference type="Pfam" id="PF07589"/>
    </source>
</evidence>
<evidence type="ECO:0000313" key="4">
    <source>
        <dbReference type="Proteomes" id="UP000787472"/>
    </source>
</evidence>
<feature type="signal peptide" evidence="1">
    <location>
        <begin position="1"/>
        <end position="23"/>
    </location>
</feature>
<keyword evidence="1" id="KW-0732">Signal</keyword>
<dbReference type="InterPro" id="IPR018247">
    <property type="entry name" value="EF_Hand_1_Ca_BS"/>
</dbReference>
<comment type="caution">
    <text evidence="3">The sequence shown here is derived from an EMBL/GenBank/DDBJ whole genome shotgun (WGS) entry which is preliminary data.</text>
</comment>
<dbReference type="NCBIfam" id="TIGR02595">
    <property type="entry name" value="PEP_CTERM"/>
    <property type="match status" value="1"/>
</dbReference>
<accession>A0A9E5MLU9</accession>
<reference evidence="3" key="1">
    <citation type="submission" date="2020-03" db="EMBL/GenBank/DDBJ databases">
        <authorList>
            <person name="Guo F."/>
        </authorList>
    </citation>
    <scope>NUCLEOTIDE SEQUENCE</scope>
    <source>
        <strain evidence="3">JCM 30134</strain>
    </source>
</reference>
<dbReference type="AlphaFoldDB" id="A0A9E5MLU9"/>
<name>A0A9E5MLU9_9GAMM</name>
<dbReference type="InterPro" id="IPR013424">
    <property type="entry name" value="Ice-binding_C"/>
</dbReference>